<evidence type="ECO:0000313" key="2">
    <source>
        <dbReference type="Proteomes" id="UP000274922"/>
    </source>
</evidence>
<evidence type="ECO:0000313" key="1">
    <source>
        <dbReference type="EMBL" id="RKP02893.1"/>
    </source>
</evidence>
<dbReference type="Proteomes" id="UP000274922">
    <property type="component" value="Unassembled WGS sequence"/>
</dbReference>
<dbReference type="EMBL" id="ML014133">
    <property type="protein sequence ID" value="RKP02893.1"/>
    <property type="molecule type" value="Genomic_DNA"/>
</dbReference>
<sequence>MSYLPEHTITVFVSPLVAARRKDAPTPAGGPAMPEEIPVKVQSTVQDIIDAVCLAHGLVPHSPDVANIAMYETRWVRDDLGMYGINADGSIATVAAGLEGVGDRPVHLLKDEDGRPRLHAHPPPPKRRGAVAPYCRRLVRALHPDELPLVLIETWRSTAGRGGAPPTPALPSDLAMRGFLIRDRESDYSPFTNLRAEQCRILSTERLKRRLGELELAESGELTDVHNRYYDAMDLVRLRIAQLQMS</sequence>
<organism evidence="1 2">
    <name type="scientific">Caulochytrium protostelioides</name>
    <dbReference type="NCBI Taxonomy" id="1555241"/>
    <lineage>
        <taxon>Eukaryota</taxon>
        <taxon>Fungi</taxon>
        <taxon>Fungi incertae sedis</taxon>
        <taxon>Chytridiomycota</taxon>
        <taxon>Chytridiomycota incertae sedis</taxon>
        <taxon>Chytridiomycetes</taxon>
        <taxon>Caulochytriales</taxon>
        <taxon>Caulochytriaceae</taxon>
        <taxon>Caulochytrium</taxon>
    </lineage>
</organism>
<proteinExistence type="predicted"/>
<name>A0A4P9XBV8_9FUNG</name>
<reference evidence="2" key="1">
    <citation type="journal article" date="2018" name="Nat. Microbiol.">
        <title>Leveraging single-cell genomics to expand the fungal tree of life.</title>
        <authorList>
            <person name="Ahrendt S.R."/>
            <person name="Quandt C.A."/>
            <person name="Ciobanu D."/>
            <person name="Clum A."/>
            <person name="Salamov A."/>
            <person name="Andreopoulos B."/>
            <person name="Cheng J.F."/>
            <person name="Woyke T."/>
            <person name="Pelin A."/>
            <person name="Henrissat B."/>
            <person name="Reynolds N.K."/>
            <person name="Benny G.L."/>
            <person name="Smith M.E."/>
            <person name="James T.Y."/>
            <person name="Grigoriev I.V."/>
        </authorList>
    </citation>
    <scope>NUCLEOTIDE SEQUENCE [LARGE SCALE GENOMIC DNA]</scope>
    <source>
        <strain evidence="2">ATCC 52028</strain>
    </source>
</reference>
<accession>A0A4P9XBV8</accession>
<dbReference type="AlphaFoldDB" id="A0A4P9XBV8"/>
<gene>
    <name evidence="1" type="ORF">CXG81DRAFT_17513</name>
</gene>
<protein>
    <submittedName>
        <fullName evidence="1">Uncharacterized protein</fullName>
    </submittedName>
</protein>
<keyword evidence="2" id="KW-1185">Reference proteome</keyword>